<keyword evidence="4 5" id="KW-0472">Membrane</keyword>
<evidence type="ECO:0000256" key="2">
    <source>
        <dbReference type="ARBA" id="ARBA00022692"/>
    </source>
</evidence>
<proteinExistence type="predicted"/>
<dbReference type="PROSITE" id="PS00217">
    <property type="entry name" value="SUGAR_TRANSPORT_2"/>
    <property type="match status" value="1"/>
</dbReference>
<dbReference type="EMBL" id="AP009386">
    <property type="protein sequence ID" value="BAG47146.1"/>
    <property type="molecule type" value="Genomic_DNA"/>
</dbReference>
<feature type="transmembrane region" description="Helical" evidence="5">
    <location>
        <begin position="312"/>
        <end position="335"/>
    </location>
</feature>
<organism evidence="7 8">
    <name type="scientific">Burkholderia multivorans (strain ATCC 17616 / 249)</name>
    <dbReference type="NCBI Taxonomy" id="395019"/>
    <lineage>
        <taxon>Bacteria</taxon>
        <taxon>Pseudomonadati</taxon>
        <taxon>Pseudomonadota</taxon>
        <taxon>Betaproteobacteria</taxon>
        <taxon>Burkholderiales</taxon>
        <taxon>Burkholderiaceae</taxon>
        <taxon>Burkholderia</taxon>
        <taxon>Burkholderia cepacia complex</taxon>
    </lineage>
</organism>
<reference evidence="7 8" key="1">
    <citation type="submission" date="2007-04" db="EMBL/GenBank/DDBJ databases">
        <title>Complete genome sequence of Burkholderia multivorans ATCC 17616.</title>
        <authorList>
            <person name="Ohtsubo Y."/>
            <person name="Yamashita A."/>
            <person name="Kurokawa K."/>
            <person name="Takami H."/>
            <person name="Yuhara S."/>
            <person name="Nishiyama E."/>
            <person name="Endo R."/>
            <person name="Miyazaki R."/>
            <person name="Ono A."/>
            <person name="Yano K."/>
            <person name="Ito M."/>
            <person name="Sota M."/>
            <person name="Yuji N."/>
            <person name="Hattori M."/>
            <person name="Tsuda M."/>
        </authorList>
    </citation>
    <scope>NUCLEOTIDE SEQUENCE [LARGE SCALE GENOMIC DNA]</scope>
    <source>
        <strain evidence="8">ATCC 17616 / 249</strain>
    </source>
</reference>
<feature type="transmembrane region" description="Helical" evidence="5">
    <location>
        <begin position="221"/>
        <end position="241"/>
    </location>
</feature>
<accession>A0A0H3KPZ5</accession>
<evidence type="ECO:0000259" key="6">
    <source>
        <dbReference type="PROSITE" id="PS50850"/>
    </source>
</evidence>
<feature type="transmembrane region" description="Helical" evidence="5">
    <location>
        <begin position="253"/>
        <end position="273"/>
    </location>
</feature>
<dbReference type="InterPro" id="IPR020846">
    <property type="entry name" value="MFS_dom"/>
</dbReference>
<dbReference type="InterPro" id="IPR011701">
    <property type="entry name" value="MFS"/>
</dbReference>
<dbReference type="Gene3D" id="1.20.1250.20">
    <property type="entry name" value="MFS general substrate transporter like domains"/>
    <property type="match status" value="2"/>
</dbReference>
<evidence type="ECO:0000313" key="7">
    <source>
        <dbReference type="EMBL" id="BAG47146.1"/>
    </source>
</evidence>
<dbReference type="RefSeq" id="WP_012216225.1">
    <property type="nucleotide sequence ID" value="NC_010086.1"/>
</dbReference>
<evidence type="ECO:0000256" key="5">
    <source>
        <dbReference type="SAM" id="Phobius"/>
    </source>
</evidence>
<evidence type="ECO:0000256" key="3">
    <source>
        <dbReference type="ARBA" id="ARBA00022989"/>
    </source>
</evidence>
<dbReference type="Proteomes" id="UP000008815">
    <property type="component" value="Chromosome 2"/>
</dbReference>
<dbReference type="AlphaFoldDB" id="A0A0H3KPZ5"/>
<keyword evidence="2 5" id="KW-0812">Transmembrane</keyword>
<feature type="transmembrane region" description="Helical" evidence="5">
    <location>
        <begin position="374"/>
        <end position="394"/>
    </location>
</feature>
<dbReference type="SUPFAM" id="SSF103473">
    <property type="entry name" value="MFS general substrate transporter"/>
    <property type="match status" value="1"/>
</dbReference>
<feature type="transmembrane region" description="Helical" evidence="5">
    <location>
        <begin position="347"/>
        <end position="368"/>
    </location>
</feature>
<dbReference type="eggNOG" id="COG2814">
    <property type="taxonomic scope" value="Bacteria"/>
</dbReference>
<gene>
    <name evidence="7" type="primary">mhpT</name>
    <name evidence="7" type="ordered locus">BMULJ_05308</name>
</gene>
<dbReference type="PROSITE" id="PS50850">
    <property type="entry name" value="MFS"/>
    <property type="match status" value="1"/>
</dbReference>
<feature type="transmembrane region" description="Helical" evidence="5">
    <location>
        <begin position="105"/>
        <end position="125"/>
    </location>
</feature>
<feature type="transmembrane region" description="Helical" evidence="5">
    <location>
        <begin position="79"/>
        <end position="99"/>
    </location>
</feature>
<dbReference type="InterPro" id="IPR005829">
    <property type="entry name" value="Sugar_transporter_CS"/>
</dbReference>
<feature type="transmembrane region" description="Helical" evidence="5">
    <location>
        <begin position="285"/>
        <end position="306"/>
    </location>
</feature>
<dbReference type="CDD" id="cd17365">
    <property type="entry name" value="MFS_PcaK_like"/>
    <property type="match status" value="1"/>
</dbReference>
<dbReference type="GO" id="GO:0046943">
    <property type="term" value="F:carboxylic acid transmembrane transporter activity"/>
    <property type="evidence" value="ECO:0007669"/>
    <property type="project" value="TreeGrafter"/>
</dbReference>
<evidence type="ECO:0000256" key="4">
    <source>
        <dbReference type="ARBA" id="ARBA00023136"/>
    </source>
</evidence>
<dbReference type="KEGG" id="bmu:Bmul_3217"/>
<dbReference type="InterPro" id="IPR036259">
    <property type="entry name" value="MFS_trans_sf"/>
</dbReference>
<dbReference type="PANTHER" id="PTHR23508">
    <property type="entry name" value="CARBOXYLIC ACID TRANSPORTER PROTEIN HOMOLOG"/>
    <property type="match status" value="1"/>
</dbReference>
<dbReference type="KEGG" id="bmj:BMULJ_05308"/>
<dbReference type="PANTHER" id="PTHR23508:SF10">
    <property type="entry name" value="CARBOXYLIC ACID TRANSPORTER PROTEIN HOMOLOG"/>
    <property type="match status" value="1"/>
</dbReference>
<keyword evidence="3 5" id="KW-1133">Transmembrane helix</keyword>
<dbReference type="HOGENOM" id="CLU_001265_46_4_4"/>
<sequence>MDTSVAERPAVATTLGLCFAIALLEGLDLQSVGVAAPRMAHEFGLTVSQMGIAFSAGTFGLLPGAMLGGWLADRIGRKQVLIASVCLFGLLSIATAQVSSFAMLVVVRALTGLGLGGAMPNLIALSSEAVGARSRSSAVAVMYCGIPFGGVIASLIGVLLAGDTEWRHIFYVGGVGPLLLAPLLIALLPESRAFLDVSASGAARAGVRDTLFGGGRTGSTLALWISYFCTLIVLYFLLNWLPSLMAAKGLARGQAGIVQIFFNIGSGLGVLGIGMSMDRMRPARVVGGMYAGIVLSLAALAIAPGLMWLSVAAFAAGMFVVGGQSVLYALAAIYYPTAMRGTGVGSAVAVGRLGSVVGPLAAAELLAMGRSASVVIGASIPVTLVAAIAALLLIRRPHAHD</sequence>
<comment type="subcellular location">
    <subcellularLocation>
        <location evidence="1">Membrane</location>
        <topology evidence="1">Multi-pass membrane protein</topology>
    </subcellularLocation>
</comment>
<evidence type="ECO:0000256" key="1">
    <source>
        <dbReference type="ARBA" id="ARBA00004141"/>
    </source>
</evidence>
<feature type="transmembrane region" description="Helical" evidence="5">
    <location>
        <begin position="137"/>
        <end position="162"/>
    </location>
</feature>
<feature type="transmembrane region" description="Helical" evidence="5">
    <location>
        <begin position="50"/>
        <end position="72"/>
    </location>
</feature>
<dbReference type="NCBIfam" id="NF008586">
    <property type="entry name" value="PRK11551.1"/>
    <property type="match status" value="1"/>
</dbReference>
<keyword evidence="8" id="KW-1185">Reference proteome</keyword>
<dbReference type="Pfam" id="PF07690">
    <property type="entry name" value="MFS_1"/>
    <property type="match status" value="2"/>
</dbReference>
<dbReference type="GO" id="GO:0005886">
    <property type="term" value="C:plasma membrane"/>
    <property type="evidence" value="ECO:0007669"/>
    <property type="project" value="TreeGrafter"/>
</dbReference>
<feature type="domain" description="Major facilitator superfamily (MFS) profile" evidence="6">
    <location>
        <begin position="14"/>
        <end position="398"/>
    </location>
</feature>
<name>A0A0H3KPZ5_BURM1</name>
<dbReference type="PROSITE" id="PS00216">
    <property type="entry name" value="SUGAR_TRANSPORT_1"/>
    <property type="match status" value="1"/>
</dbReference>
<dbReference type="STRING" id="395019.BMULJ_05308"/>
<protein>
    <submittedName>
        <fullName evidence="7">3-hydroxyphenylpropionic acid transporter</fullName>
    </submittedName>
</protein>
<feature type="transmembrane region" description="Helical" evidence="5">
    <location>
        <begin position="168"/>
        <end position="188"/>
    </location>
</feature>
<evidence type="ECO:0000313" key="8">
    <source>
        <dbReference type="Proteomes" id="UP000008815"/>
    </source>
</evidence>